<dbReference type="Proteomes" id="UP001530400">
    <property type="component" value="Unassembled WGS sequence"/>
</dbReference>
<evidence type="ECO:0000256" key="12">
    <source>
        <dbReference type="ARBA" id="ARBA00023136"/>
    </source>
</evidence>
<dbReference type="EC" id="3.1.1.116" evidence="14"/>
<evidence type="ECO:0000256" key="1">
    <source>
        <dbReference type="ARBA" id="ARBA00001913"/>
    </source>
</evidence>
<dbReference type="GO" id="GO:0016787">
    <property type="term" value="F:hydrolase activity"/>
    <property type="evidence" value="ECO:0007669"/>
    <property type="project" value="UniProtKB-KW"/>
</dbReference>
<keyword evidence="18" id="KW-1185">Reference proteome</keyword>
<keyword evidence="12 15" id="KW-0472">Membrane</keyword>
<evidence type="ECO:0000256" key="7">
    <source>
        <dbReference type="ARBA" id="ARBA00022801"/>
    </source>
</evidence>
<evidence type="ECO:0000256" key="4">
    <source>
        <dbReference type="ARBA" id="ARBA00022553"/>
    </source>
</evidence>
<evidence type="ECO:0000313" key="18">
    <source>
        <dbReference type="Proteomes" id="UP001530400"/>
    </source>
</evidence>
<dbReference type="CDD" id="cd00519">
    <property type="entry name" value="Lipase_3"/>
    <property type="match status" value="1"/>
</dbReference>
<proteinExistence type="predicted"/>
<keyword evidence="8" id="KW-0106">Calcium</keyword>
<sequence>MPALNIWEPTLIAGDDLRLATTCLILFRIFQSCLLVTIIYNLYHSVEHDPDLFITAGCVDYSENYLMFFHSVQIACFVVLAYTLGGAGIEMMVWKISGVGTPVESERRRKLVPLCKCMVVPMFVVRGAGFVFAVFSLIYTGNYCNCLKDANVESLDGTFHCQFDRGWFHVAKILIISMAVDVIFHSIMGCYITKKRLSRWYDEKRSPKARSAVEKSWEDTCRRCCQCSSIMTCYMFGGRNLTSGGYADVAIALTDFLDDGGSLDIVPSDIAAALICLVNIQKQKQIECKRELLKDSRGLFEDKQFTTKILRMFRESNWSKKRLTLDSKSLLESMTGASGDSPYVGDIEQGFEDLIKSFTIVEDNDIDIEPVAVEEVEELQKFMSRNNTLEDVSFRLVHDNHRIDFKPRIANILDVDNEFDRLVLGEGARYARVALAAYSWMLYIWTNRCSGCCSLTGATFYNAATCKLKCCHKNENIIGDNFCGWKHSAVMKTLGIDSSDILYANFKNGIGVNPYMIVVDRAWKTVVIAIRGTLSFEDMITDVTISPRCLEELGQEFGFNGAGEYCHNGILAGARWIHHDLERHKILDDALSNECAGYHLRVIGHSLGAGIAAMLSLMVRKKYPSLMCLAFSPPGCVFSQRTAEESRKYVCSYVLNNDVVPRLSYESLANLRNDVIEMVARIKVPKNKVFLSHFKPSSEKEVFDVVNEQLYSEDSIPESAFWKEFGSYKAKQRHTMSERSSDRSAVVYDNMTLPGQIVHMIRTSDDLSNDPCFCCISCIKCTTCCRMPTDTKAYKVRWGEKYDFSEIVVSPSMLVDHFPHNVARALECAAKSYDIPLKEGRESIVRHLEAKYN</sequence>
<comment type="subcellular location">
    <subcellularLocation>
        <location evidence="2">Cell membrane</location>
        <topology evidence="2">Multi-pass membrane protein</topology>
    </subcellularLocation>
</comment>
<comment type="caution">
    <text evidence="17">The sequence shown here is derived from an EMBL/GenBank/DDBJ whole genome shotgun (WGS) entry which is preliminary data.</text>
</comment>
<feature type="transmembrane region" description="Helical" evidence="15">
    <location>
        <begin position="25"/>
        <end position="43"/>
    </location>
</feature>
<keyword evidence="3" id="KW-1003">Cell membrane</keyword>
<gene>
    <name evidence="17" type="ORF">ACHAWO_010895</name>
</gene>
<feature type="transmembrane region" description="Helical" evidence="15">
    <location>
        <begin position="65"/>
        <end position="85"/>
    </location>
</feature>
<dbReference type="GO" id="GO:0016042">
    <property type="term" value="P:lipid catabolic process"/>
    <property type="evidence" value="ECO:0007669"/>
    <property type="project" value="UniProtKB-KW"/>
</dbReference>
<dbReference type="Pfam" id="PF01764">
    <property type="entry name" value="Lipase_3"/>
    <property type="match status" value="1"/>
</dbReference>
<evidence type="ECO:0000259" key="16">
    <source>
        <dbReference type="Pfam" id="PF01764"/>
    </source>
</evidence>
<reference evidence="17 18" key="1">
    <citation type="submission" date="2024-10" db="EMBL/GenBank/DDBJ databases">
        <title>Updated reference genomes for cyclostephanoid diatoms.</title>
        <authorList>
            <person name="Roberts W.R."/>
            <person name="Alverson A.J."/>
        </authorList>
    </citation>
    <scope>NUCLEOTIDE SEQUENCE [LARGE SCALE GENOMIC DNA]</scope>
    <source>
        <strain evidence="17 18">AJA010-31</strain>
    </source>
</reference>
<keyword evidence="11" id="KW-0443">Lipid metabolism</keyword>
<dbReference type="AlphaFoldDB" id="A0ABD3PRY8"/>
<name>A0ABD3PRY8_9STRA</name>
<feature type="transmembrane region" description="Helical" evidence="15">
    <location>
        <begin position="117"/>
        <end position="139"/>
    </location>
</feature>
<dbReference type="EMBL" id="JALLPJ020000480">
    <property type="protein sequence ID" value="KAL3790898.1"/>
    <property type="molecule type" value="Genomic_DNA"/>
</dbReference>
<evidence type="ECO:0000256" key="14">
    <source>
        <dbReference type="ARBA" id="ARBA00026104"/>
    </source>
</evidence>
<keyword evidence="4" id="KW-0597">Phosphoprotein</keyword>
<dbReference type="GO" id="GO:0046872">
    <property type="term" value="F:metal ion binding"/>
    <property type="evidence" value="ECO:0007669"/>
    <property type="project" value="UniProtKB-KW"/>
</dbReference>
<keyword evidence="7" id="KW-0378">Hydrolase</keyword>
<dbReference type="PANTHER" id="PTHR45792:SF8">
    <property type="entry name" value="DIACYLGLYCEROL LIPASE-ALPHA"/>
    <property type="match status" value="1"/>
</dbReference>
<accession>A0ABD3PRY8</accession>
<keyword evidence="6" id="KW-0479">Metal-binding</keyword>
<dbReference type="InterPro" id="IPR002921">
    <property type="entry name" value="Fungal_lipase-type"/>
</dbReference>
<dbReference type="Gene3D" id="3.40.50.1820">
    <property type="entry name" value="alpha/beta hydrolase"/>
    <property type="match status" value="1"/>
</dbReference>
<evidence type="ECO:0000256" key="2">
    <source>
        <dbReference type="ARBA" id="ARBA00004651"/>
    </source>
</evidence>
<feature type="domain" description="Fungal lipase-type" evidence="16">
    <location>
        <begin position="527"/>
        <end position="665"/>
    </location>
</feature>
<keyword evidence="9" id="KW-0442">Lipid degradation</keyword>
<keyword evidence="10 15" id="KW-1133">Transmembrane helix</keyword>
<evidence type="ECO:0000256" key="13">
    <source>
        <dbReference type="ARBA" id="ARBA00024531"/>
    </source>
</evidence>
<dbReference type="SUPFAM" id="SSF53474">
    <property type="entry name" value="alpha/beta-Hydrolases"/>
    <property type="match status" value="1"/>
</dbReference>
<organism evidence="17 18">
    <name type="scientific">Cyclotella atomus</name>
    <dbReference type="NCBI Taxonomy" id="382360"/>
    <lineage>
        <taxon>Eukaryota</taxon>
        <taxon>Sar</taxon>
        <taxon>Stramenopiles</taxon>
        <taxon>Ochrophyta</taxon>
        <taxon>Bacillariophyta</taxon>
        <taxon>Coscinodiscophyceae</taxon>
        <taxon>Thalassiosirophycidae</taxon>
        <taxon>Stephanodiscales</taxon>
        <taxon>Stephanodiscaceae</taxon>
        <taxon>Cyclotella</taxon>
    </lineage>
</organism>
<comment type="cofactor">
    <cofactor evidence="1">
        <name>Ca(2+)</name>
        <dbReference type="ChEBI" id="CHEBI:29108"/>
    </cofactor>
</comment>
<evidence type="ECO:0000256" key="11">
    <source>
        <dbReference type="ARBA" id="ARBA00023098"/>
    </source>
</evidence>
<comment type="catalytic activity">
    <reaction evidence="13">
        <text>a 1,2-diacyl-sn-glycerol + H2O = a 2-acylglycerol + a fatty acid + H(+)</text>
        <dbReference type="Rhea" id="RHEA:33275"/>
        <dbReference type="ChEBI" id="CHEBI:15377"/>
        <dbReference type="ChEBI" id="CHEBI:15378"/>
        <dbReference type="ChEBI" id="CHEBI:17389"/>
        <dbReference type="ChEBI" id="CHEBI:17815"/>
        <dbReference type="ChEBI" id="CHEBI:28868"/>
        <dbReference type="EC" id="3.1.1.116"/>
    </reaction>
    <physiologicalReaction direction="left-to-right" evidence="13">
        <dbReference type="Rhea" id="RHEA:33276"/>
    </physiologicalReaction>
</comment>
<dbReference type="InterPro" id="IPR052214">
    <property type="entry name" value="DAG_Lipase-Related"/>
</dbReference>
<evidence type="ECO:0000256" key="15">
    <source>
        <dbReference type="SAM" id="Phobius"/>
    </source>
</evidence>
<evidence type="ECO:0000313" key="17">
    <source>
        <dbReference type="EMBL" id="KAL3790898.1"/>
    </source>
</evidence>
<evidence type="ECO:0000256" key="10">
    <source>
        <dbReference type="ARBA" id="ARBA00022989"/>
    </source>
</evidence>
<protein>
    <recommendedName>
        <fullName evidence="14">sn-1-specific diacylglycerol lipase</fullName>
        <ecNumber evidence="14">3.1.1.116</ecNumber>
    </recommendedName>
</protein>
<evidence type="ECO:0000256" key="3">
    <source>
        <dbReference type="ARBA" id="ARBA00022475"/>
    </source>
</evidence>
<dbReference type="GO" id="GO:0005886">
    <property type="term" value="C:plasma membrane"/>
    <property type="evidence" value="ECO:0007669"/>
    <property type="project" value="UniProtKB-SubCell"/>
</dbReference>
<dbReference type="PANTHER" id="PTHR45792">
    <property type="entry name" value="DIACYLGLYCEROL LIPASE HOMOLOG-RELATED"/>
    <property type="match status" value="1"/>
</dbReference>
<evidence type="ECO:0000256" key="6">
    <source>
        <dbReference type="ARBA" id="ARBA00022723"/>
    </source>
</evidence>
<dbReference type="InterPro" id="IPR029058">
    <property type="entry name" value="AB_hydrolase_fold"/>
</dbReference>
<evidence type="ECO:0000256" key="8">
    <source>
        <dbReference type="ARBA" id="ARBA00022837"/>
    </source>
</evidence>
<evidence type="ECO:0000256" key="5">
    <source>
        <dbReference type="ARBA" id="ARBA00022692"/>
    </source>
</evidence>
<evidence type="ECO:0000256" key="9">
    <source>
        <dbReference type="ARBA" id="ARBA00022963"/>
    </source>
</evidence>
<keyword evidence="5 15" id="KW-0812">Transmembrane</keyword>